<keyword evidence="7" id="KW-0106">Calcium</keyword>
<dbReference type="InterPro" id="IPR008405">
    <property type="entry name" value="ApoL"/>
</dbReference>
<dbReference type="InterPro" id="IPR051941">
    <property type="entry name" value="BG_Antigen-Binding_Lectin"/>
</dbReference>
<evidence type="ECO:0000256" key="9">
    <source>
        <dbReference type="SAM" id="Phobius"/>
    </source>
</evidence>
<evidence type="ECO:0000256" key="3">
    <source>
        <dbReference type="ARBA" id="ARBA00010147"/>
    </source>
</evidence>
<evidence type="ECO:0000256" key="7">
    <source>
        <dbReference type="ARBA" id="ARBA00022837"/>
    </source>
</evidence>
<evidence type="ECO:0000256" key="1">
    <source>
        <dbReference type="ARBA" id="ARBA00002219"/>
    </source>
</evidence>
<keyword evidence="9" id="KW-1133">Transmembrane helix</keyword>
<keyword evidence="9" id="KW-0472">Membrane</keyword>
<evidence type="ECO:0000256" key="6">
    <source>
        <dbReference type="ARBA" id="ARBA00022734"/>
    </source>
</evidence>
<protein>
    <recommendedName>
        <fullName evidence="10">Fucolectin tachylectin-4 pentraxin-1 domain-containing protein</fullName>
    </recommendedName>
</protein>
<proteinExistence type="inferred from homology"/>
<keyword evidence="9" id="KW-0812">Transmembrane</keyword>
<dbReference type="GO" id="GO:0046872">
    <property type="term" value="F:metal ion binding"/>
    <property type="evidence" value="ECO:0007669"/>
    <property type="project" value="UniProtKB-KW"/>
</dbReference>
<dbReference type="GO" id="GO:0042806">
    <property type="term" value="F:fucose binding"/>
    <property type="evidence" value="ECO:0007669"/>
    <property type="project" value="UniProtKB-ARBA"/>
</dbReference>
<dbReference type="GO" id="GO:0006869">
    <property type="term" value="P:lipid transport"/>
    <property type="evidence" value="ECO:0007669"/>
    <property type="project" value="InterPro"/>
</dbReference>
<dbReference type="GO" id="GO:0008289">
    <property type="term" value="F:lipid binding"/>
    <property type="evidence" value="ECO:0007669"/>
    <property type="project" value="InterPro"/>
</dbReference>
<evidence type="ECO:0000256" key="4">
    <source>
        <dbReference type="ARBA" id="ARBA00011233"/>
    </source>
</evidence>
<dbReference type="GO" id="GO:0042157">
    <property type="term" value="P:lipoprotein metabolic process"/>
    <property type="evidence" value="ECO:0007669"/>
    <property type="project" value="InterPro"/>
</dbReference>
<dbReference type="InterPro" id="IPR006585">
    <property type="entry name" value="FTP1"/>
</dbReference>
<name>A0A9Q0XW77_9SAUR</name>
<keyword evidence="12" id="KW-1185">Reference proteome</keyword>
<dbReference type="GO" id="GO:0010185">
    <property type="term" value="P:regulation of cellular defense response"/>
    <property type="evidence" value="ECO:0007669"/>
    <property type="project" value="UniProtKB-ARBA"/>
</dbReference>
<dbReference type="Pfam" id="PF22633">
    <property type="entry name" value="F5_F8_type_C_2"/>
    <property type="match status" value="2"/>
</dbReference>
<dbReference type="PANTHER" id="PTHR45713">
    <property type="entry name" value="FTP DOMAIN-CONTAINING PROTEIN"/>
    <property type="match status" value="1"/>
</dbReference>
<keyword evidence="6" id="KW-0430">Lectin</keyword>
<evidence type="ECO:0000256" key="2">
    <source>
        <dbReference type="ARBA" id="ARBA00010090"/>
    </source>
</evidence>
<evidence type="ECO:0000313" key="12">
    <source>
        <dbReference type="Proteomes" id="UP001142489"/>
    </source>
</evidence>
<dbReference type="Pfam" id="PF05461">
    <property type="entry name" value="ApoL"/>
    <property type="match status" value="1"/>
</dbReference>
<comment type="function">
    <text evidence="1">Acts as a defensive agent. Recognizes blood group fucosylated oligosaccharides including A, B, H and Lewis B-type antigens. Does not recognize Lewis A antigen and has low affinity for monovalent haptens.</text>
</comment>
<comment type="subunit">
    <text evidence="4">Homotrimer.</text>
</comment>
<evidence type="ECO:0000313" key="11">
    <source>
        <dbReference type="EMBL" id="KAJ7329985.1"/>
    </source>
</evidence>
<dbReference type="EMBL" id="JAPFRF010000006">
    <property type="protein sequence ID" value="KAJ7329985.1"/>
    <property type="molecule type" value="Genomic_DNA"/>
</dbReference>
<dbReference type="GO" id="GO:0005576">
    <property type="term" value="C:extracellular region"/>
    <property type="evidence" value="ECO:0007669"/>
    <property type="project" value="InterPro"/>
</dbReference>
<organism evidence="11 12">
    <name type="scientific">Phrynocephalus forsythii</name>
    <dbReference type="NCBI Taxonomy" id="171643"/>
    <lineage>
        <taxon>Eukaryota</taxon>
        <taxon>Metazoa</taxon>
        <taxon>Chordata</taxon>
        <taxon>Craniata</taxon>
        <taxon>Vertebrata</taxon>
        <taxon>Euteleostomi</taxon>
        <taxon>Lepidosauria</taxon>
        <taxon>Squamata</taxon>
        <taxon>Bifurcata</taxon>
        <taxon>Unidentata</taxon>
        <taxon>Episquamata</taxon>
        <taxon>Toxicofera</taxon>
        <taxon>Iguania</taxon>
        <taxon>Acrodonta</taxon>
        <taxon>Agamidae</taxon>
        <taxon>Agaminae</taxon>
        <taxon>Phrynocephalus</taxon>
    </lineage>
</organism>
<evidence type="ECO:0000256" key="8">
    <source>
        <dbReference type="ARBA" id="ARBA00023157"/>
    </source>
</evidence>
<feature type="domain" description="Fucolectin tachylectin-4 pentraxin-1" evidence="10">
    <location>
        <begin position="195"/>
        <end position="336"/>
    </location>
</feature>
<evidence type="ECO:0000256" key="5">
    <source>
        <dbReference type="ARBA" id="ARBA00022723"/>
    </source>
</evidence>
<keyword evidence="5" id="KW-0479">Metal-binding</keyword>
<comment type="similarity">
    <text evidence="3">Belongs to the fucolectin family.</text>
</comment>
<dbReference type="SMART" id="SM00607">
    <property type="entry name" value="FTP"/>
    <property type="match status" value="2"/>
</dbReference>
<reference evidence="11" key="1">
    <citation type="journal article" date="2023" name="DNA Res.">
        <title>Chromosome-level genome assembly of Phrynocephalus forsythii using third-generation DNA sequencing and Hi-C analysis.</title>
        <authorList>
            <person name="Qi Y."/>
            <person name="Zhao W."/>
            <person name="Zhao Y."/>
            <person name="Niu C."/>
            <person name="Cao S."/>
            <person name="Zhang Y."/>
        </authorList>
    </citation>
    <scope>NUCLEOTIDE SEQUENCE</scope>
    <source>
        <tissue evidence="11">Muscle</tissue>
    </source>
</reference>
<comment type="similarity">
    <text evidence="2">Belongs to the apolipoprotein L family.</text>
</comment>
<sequence>MQGQYVTVTIPGMRILSLCEVQVFGEKVSSSEDLAFPNKTDSFSGEKEDTEVTSAIEKWVKQQERRQPRGQNRGKQAYLTGQCTHTQLENNPWWTVDLRARFRVLSVVVTNRGDCCEERIQGAEIRIGHSKDEGGIRNPRCAIINSMDLGETYKFECEGMQGQYVTITIPGTSRYLTLCEVQVFGQRIMPLVPDVALGGKAFQSSTYNKLGVAENAIDGSTAVDFMHNSCTHTERELNPWWTVDLKAEYNVSSVSVTNREDCCAYRLNGAELRIGNSLEKGGSTNPRCATINSLGAGETRRFDCEGFRGQYVTVTIPRIQFLTLCEVQVFGVLANPPDAPSQTGLFLNLPPVKVMENNICTHSVDPTHRFYALLLDQRKRLRDHIKILCEISRRISKFHRRSWIANVTGSSLSATGAIMTIVGLSLSPATFGASLLASGVGLGVAAAGGAVTVTSDISLVLSNSKVVKRVKEIAVTCHSQMREIMNCLDFIHCSRGPRDPILLQPEKNASIALYNAICFMVFCGSHGLLVPEYTKEVTKVSHAVLKAKVQKLVESLEACARPMDEICELLENRKDGPMKTRRPAP</sequence>
<dbReference type="InterPro" id="IPR008979">
    <property type="entry name" value="Galactose-bd-like_sf"/>
</dbReference>
<keyword evidence="8" id="KW-1015">Disulfide bond</keyword>
<dbReference type="PANTHER" id="PTHR45713:SF20">
    <property type="entry name" value="FUCOLECTIN TACHYLECTIN-4 PENTRAXIN-1 DOMAIN-CONTAINING PROTEIN"/>
    <property type="match status" value="1"/>
</dbReference>
<feature type="domain" description="Fucolectin tachylectin-4 pentraxin-1" evidence="10">
    <location>
        <begin position="51"/>
        <end position="192"/>
    </location>
</feature>
<accession>A0A9Q0XW77</accession>
<dbReference type="SUPFAM" id="SSF49785">
    <property type="entry name" value="Galactose-binding domain-like"/>
    <property type="match status" value="2"/>
</dbReference>
<feature type="transmembrane region" description="Helical" evidence="9">
    <location>
        <begin position="403"/>
        <end position="424"/>
    </location>
</feature>
<evidence type="ECO:0000259" key="10">
    <source>
        <dbReference type="SMART" id="SM00607"/>
    </source>
</evidence>
<dbReference type="Proteomes" id="UP001142489">
    <property type="component" value="Unassembled WGS sequence"/>
</dbReference>
<feature type="transmembrane region" description="Helical" evidence="9">
    <location>
        <begin position="436"/>
        <end position="461"/>
    </location>
</feature>
<comment type="caution">
    <text evidence="11">The sequence shown here is derived from an EMBL/GenBank/DDBJ whole genome shotgun (WGS) entry which is preliminary data.</text>
</comment>
<dbReference type="OrthoDB" id="6363454at2759"/>
<dbReference type="Gene3D" id="2.60.120.260">
    <property type="entry name" value="Galactose-binding domain-like"/>
    <property type="match status" value="2"/>
</dbReference>
<gene>
    <name evidence="11" type="ORF">JRQ81_016159</name>
</gene>
<dbReference type="GO" id="GO:0001868">
    <property type="term" value="P:regulation of complement activation, lectin pathway"/>
    <property type="evidence" value="ECO:0007669"/>
    <property type="project" value="UniProtKB-ARBA"/>
</dbReference>
<dbReference type="AlphaFoldDB" id="A0A9Q0XW77"/>